<accession>A0AAV8Y4E2</accession>
<evidence type="ECO:0000256" key="5">
    <source>
        <dbReference type="ARBA" id="ARBA00023157"/>
    </source>
</evidence>
<evidence type="ECO:0000256" key="3">
    <source>
        <dbReference type="ARBA" id="ARBA00022801"/>
    </source>
</evidence>
<dbReference type="Pfam" id="PF00089">
    <property type="entry name" value="Trypsin"/>
    <property type="match status" value="2"/>
</dbReference>
<reference evidence="7" key="1">
    <citation type="journal article" date="2023" name="Insect Mol. Biol.">
        <title>Genome sequencing provides insights into the evolution of gene families encoding plant cell wall-degrading enzymes in longhorned beetles.</title>
        <authorList>
            <person name="Shin N.R."/>
            <person name="Okamura Y."/>
            <person name="Kirsch R."/>
            <person name="Pauchet Y."/>
        </authorList>
    </citation>
    <scope>NUCLEOTIDE SEQUENCE</scope>
    <source>
        <strain evidence="7">AMC_N1</strain>
    </source>
</reference>
<dbReference type="PROSITE" id="PS00134">
    <property type="entry name" value="TRYPSIN_HIS"/>
    <property type="match status" value="1"/>
</dbReference>
<dbReference type="GO" id="GO:0004252">
    <property type="term" value="F:serine-type endopeptidase activity"/>
    <property type="evidence" value="ECO:0007669"/>
    <property type="project" value="InterPro"/>
</dbReference>
<dbReference type="PROSITE" id="PS50240">
    <property type="entry name" value="TRYPSIN_DOM"/>
    <property type="match status" value="1"/>
</dbReference>
<feature type="domain" description="Peptidase S1" evidence="6">
    <location>
        <begin position="24"/>
        <end position="290"/>
    </location>
</feature>
<evidence type="ECO:0000256" key="2">
    <source>
        <dbReference type="ARBA" id="ARBA00022670"/>
    </source>
</evidence>
<evidence type="ECO:0000256" key="4">
    <source>
        <dbReference type="ARBA" id="ARBA00022825"/>
    </source>
</evidence>
<keyword evidence="2" id="KW-0645">Protease</keyword>
<dbReference type="InterPro" id="IPR001314">
    <property type="entry name" value="Peptidase_S1A"/>
</dbReference>
<dbReference type="SMART" id="SM00020">
    <property type="entry name" value="Tryp_SPc"/>
    <property type="match status" value="1"/>
</dbReference>
<dbReference type="EMBL" id="JAPWTK010000217">
    <property type="protein sequence ID" value="KAJ8945400.1"/>
    <property type="molecule type" value="Genomic_DNA"/>
</dbReference>
<evidence type="ECO:0000259" key="6">
    <source>
        <dbReference type="PROSITE" id="PS50240"/>
    </source>
</evidence>
<evidence type="ECO:0000313" key="8">
    <source>
        <dbReference type="Proteomes" id="UP001162162"/>
    </source>
</evidence>
<name>A0AAV8Y4E2_9CUCU</name>
<organism evidence="7 8">
    <name type="scientific">Aromia moschata</name>
    <dbReference type="NCBI Taxonomy" id="1265417"/>
    <lineage>
        <taxon>Eukaryota</taxon>
        <taxon>Metazoa</taxon>
        <taxon>Ecdysozoa</taxon>
        <taxon>Arthropoda</taxon>
        <taxon>Hexapoda</taxon>
        <taxon>Insecta</taxon>
        <taxon>Pterygota</taxon>
        <taxon>Neoptera</taxon>
        <taxon>Endopterygota</taxon>
        <taxon>Coleoptera</taxon>
        <taxon>Polyphaga</taxon>
        <taxon>Cucujiformia</taxon>
        <taxon>Chrysomeloidea</taxon>
        <taxon>Cerambycidae</taxon>
        <taxon>Cerambycinae</taxon>
        <taxon>Callichromatini</taxon>
        <taxon>Aromia</taxon>
    </lineage>
</organism>
<evidence type="ECO:0000256" key="1">
    <source>
        <dbReference type="ARBA" id="ARBA00007664"/>
    </source>
</evidence>
<dbReference type="InterPro" id="IPR018114">
    <property type="entry name" value="TRYPSIN_HIS"/>
</dbReference>
<keyword evidence="4" id="KW-0720">Serine protease</keyword>
<gene>
    <name evidence="7" type="ORF">NQ318_016007</name>
</gene>
<comment type="similarity">
    <text evidence="1">Belongs to the peptidase S1 family.</text>
</comment>
<dbReference type="InterPro" id="IPR043504">
    <property type="entry name" value="Peptidase_S1_PA_chymotrypsin"/>
</dbReference>
<keyword evidence="8" id="KW-1185">Reference proteome</keyword>
<dbReference type="CDD" id="cd00190">
    <property type="entry name" value="Tryp_SPc"/>
    <property type="match status" value="1"/>
</dbReference>
<keyword evidence="5" id="KW-1015">Disulfide bond</keyword>
<comment type="caution">
    <text evidence="7">The sequence shown here is derived from an EMBL/GenBank/DDBJ whole genome shotgun (WGS) entry which is preliminary data.</text>
</comment>
<protein>
    <recommendedName>
        <fullName evidence="6">Peptidase S1 domain-containing protein</fullName>
    </recommendedName>
</protein>
<dbReference type="Gene3D" id="2.40.10.10">
    <property type="entry name" value="Trypsin-like serine proteases"/>
    <property type="match status" value="1"/>
</dbReference>
<dbReference type="PRINTS" id="PR00722">
    <property type="entry name" value="CHYMOTRYPSIN"/>
</dbReference>
<evidence type="ECO:0000313" key="7">
    <source>
        <dbReference type="EMBL" id="KAJ8945400.1"/>
    </source>
</evidence>
<keyword evidence="3" id="KW-0378">Hydrolase</keyword>
<dbReference type="InterPro" id="IPR009003">
    <property type="entry name" value="Peptidase_S1_PA"/>
</dbReference>
<dbReference type="FunFam" id="2.40.10.10:FF:000068">
    <property type="entry name" value="transmembrane protease serine 2"/>
    <property type="match status" value="1"/>
</dbReference>
<dbReference type="InterPro" id="IPR050430">
    <property type="entry name" value="Peptidase_S1"/>
</dbReference>
<sequence>NINTYNVSVIQFPHVFYVAAETRIVNGTDAKEGEFPYAVSLRRNSSHTCGGTILNEKFILTAAHCVCDNAKPYDNSLFSIQYDMIEIEKAPTNTVNVKKINCHKFSSEKLIYDAAVLELEKSIPKGLWAPVKLSRKFVTDQTQKGTIIGWGRIHHGGPISKTLQKMEVEIYDDKTCGKNLTTNTTFALVPLLEEPVTFSVNNRAGRNQREWVGSRSRYGLEECLGSVGCAQQRSNYTKPCGDSGTALVVDGVQVGIASFITEACGTANKQHPNVYSRISTYYKWIAEVAGL</sequence>
<dbReference type="InterPro" id="IPR001254">
    <property type="entry name" value="Trypsin_dom"/>
</dbReference>
<dbReference type="SUPFAM" id="SSF50494">
    <property type="entry name" value="Trypsin-like serine proteases"/>
    <property type="match status" value="1"/>
</dbReference>
<dbReference type="PANTHER" id="PTHR24276">
    <property type="entry name" value="POLYSERASE-RELATED"/>
    <property type="match status" value="1"/>
</dbReference>
<dbReference type="Proteomes" id="UP001162162">
    <property type="component" value="Unassembled WGS sequence"/>
</dbReference>
<dbReference type="PANTHER" id="PTHR24276:SF98">
    <property type="entry name" value="FI18310P1-RELATED"/>
    <property type="match status" value="1"/>
</dbReference>
<dbReference type="GO" id="GO:0006508">
    <property type="term" value="P:proteolysis"/>
    <property type="evidence" value="ECO:0007669"/>
    <property type="project" value="UniProtKB-KW"/>
</dbReference>
<feature type="non-terminal residue" evidence="7">
    <location>
        <position position="1"/>
    </location>
</feature>
<dbReference type="AlphaFoldDB" id="A0AAV8Y4E2"/>
<proteinExistence type="inferred from homology"/>